<evidence type="ECO:0000313" key="3">
    <source>
        <dbReference type="Proteomes" id="UP000265618"/>
    </source>
</evidence>
<dbReference type="Gene3D" id="2.160.20.80">
    <property type="entry name" value="E3 ubiquitin-protein ligase SopA"/>
    <property type="match status" value="4"/>
</dbReference>
<dbReference type="Pfam" id="PF00805">
    <property type="entry name" value="Pentapeptide"/>
    <property type="match status" value="3"/>
</dbReference>
<feature type="region of interest" description="Disordered" evidence="1">
    <location>
        <begin position="51"/>
        <end position="70"/>
    </location>
</feature>
<gene>
    <name evidence="2" type="ORF">KIPB_000278</name>
</gene>
<dbReference type="EMBL" id="BDIP01000029">
    <property type="protein sequence ID" value="GCA61971.1"/>
    <property type="molecule type" value="Genomic_DNA"/>
</dbReference>
<dbReference type="Proteomes" id="UP000265618">
    <property type="component" value="Unassembled WGS sequence"/>
</dbReference>
<comment type="caution">
    <text evidence="2">The sequence shown here is derived from an EMBL/GenBank/DDBJ whole genome shotgun (WGS) entry which is preliminary data.</text>
</comment>
<feature type="compositionally biased region" description="Acidic residues" evidence="1">
    <location>
        <begin position="51"/>
        <end position="66"/>
    </location>
</feature>
<reference evidence="2 3" key="1">
    <citation type="journal article" date="2018" name="PLoS ONE">
        <title>The draft genome of Kipferlia bialata reveals reductive genome evolution in fornicate parasites.</title>
        <authorList>
            <person name="Tanifuji G."/>
            <person name="Takabayashi S."/>
            <person name="Kume K."/>
            <person name="Takagi M."/>
            <person name="Nakayama T."/>
            <person name="Kamikawa R."/>
            <person name="Inagaki Y."/>
            <person name="Hashimoto T."/>
        </authorList>
    </citation>
    <scope>NUCLEOTIDE SEQUENCE [LARGE SCALE GENOMIC DNA]</scope>
    <source>
        <strain evidence="2">NY0173</strain>
    </source>
</reference>
<dbReference type="PANTHER" id="PTHR14136">
    <property type="entry name" value="BTB_POZ DOMAIN-CONTAINING PROTEIN KCTD9"/>
    <property type="match status" value="1"/>
</dbReference>
<dbReference type="InterPro" id="IPR001646">
    <property type="entry name" value="5peptide_repeat"/>
</dbReference>
<protein>
    <submittedName>
        <fullName evidence="2">Uncharacterized protein</fullName>
    </submittedName>
</protein>
<dbReference type="InterPro" id="IPR051082">
    <property type="entry name" value="Pentapeptide-BTB/POZ_domain"/>
</dbReference>
<proteinExistence type="predicted"/>
<dbReference type="SUPFAM" id="SSF141571">
    <property type="entry name" value="Pentapeptide repeat-like"/>
    <property type="match status" value="2"/>
</dbReference>
<evidence type="ECO:0000313" key="2">
    <source>
        <dbReference type="EMBL" id="GCA61971.1"/>
    </source>
</evidence>
<dbReference type="AlphaFoldDB" id="A0A391NI07"/>
<dbReference type="Pfam" id="PF13599">
    <property type="entry name" value="Pentapeptide_4"/>
    <property type="match status" value="1"/>
</dbReference>
<sequence length="1237" mass="132824">MFRVVFSRGVDDTVLLNVRVPVDISPDMPLDSVTPQLRTALAEVFGGIAMEGDEESTSDSSSEDEGVGGGKPKCTVDMPCDCVTCLIQAVPVPGDTPFGALYQYADTLGVVHVCVVVQATDTDPASTVDPQQYPSYPLPSVTALCPPSGFHLDPSAAIVDNSVANVLTLHRDVLVTVAGGIVRQSVLIEGVPPECLSASALDTFTHTVSTQGGHFRLVCLYKEDRYRLRVFDLVCEGGVRWKQLGEAMDVLGEEAEGSTPYQKGDRLDRGVMPSDGASGVCRCYMGRDSSDGSIVMGVLHALPPPWSGADPCDALTLIVRVTFTPEGVVSLVRHPLTPIECTTSGSRRHCSHSLSAYGRAVLYHSGTDVHRINLRSGSVEPLTGNGRRLGQSTRGAFHYEVCGSGVMCSYVMPRRGQQVQLAVALGTCVKLCRYERFAPHGSTLVYTSEDGSLCSIDMDTLRHVPQLLLRHKREEGVIRNPLEYTQKGTPFQGTLQAVVGGLKYHISLSWGQSASGRVLVVHGMATTEEREEEADRWGGPWKIRRRHSVPPEDIIPPSTSGVFCHGLIYTTVETEVVCIDPSTLTASCLGVGCAPGDTPLCVMVVGECEHLVVSTLTGRRDLLPPNPDLALHPLASVSQYPELETRGKGPDLYSGERQGGVMLKGSVRVGGVWCRVDRMMWRPMATQPPDIPRCRPLKLLPLLKRGVSLDMDVVGMEIGHEGSPGFAGRTVSNCTFTGCSFFCSFEHARIDGCTFSDCSFVGISFLHARLSDTSFSKCNLSGAIFTSTILTDVTLTGSTMAGTTFSRAILCKTPLTSDQMRAADLRECVMAHTNLRRYDLHGCDLSKADLRGCDLAGAVMGSDVGKGATLSGCDLRGCTGLEASHLREADSVRGVNLSGLCLAGFDLSGLNLCGSCLSHCDMSESRIMGAILSNCVLDYAVLRGVYIGTDILLDALVYGATPLSETQLAKAHLAGAVFWGLDLEDWSLEGKNLSNCEFLYCSLKGVNFTDASLTGTSFKRCGLRGAAINRARNVPLSSILDPESRNYLQGAVLSGLDLSCLDLSRLDLSGCLLERCCLRQTKLAGATLTKARLPPDTTVMEQVDCVYRGVTFRVPEGKEWQGKGDAQVSSQTAMTPPPVVNFYFKAIPYRLEIEIPAVEGFTFTMRGSAMTKVWGVTATHKGLLHFTRVGKTVRVVGLGGTECTRVVDTLQSGEAGTLELSFPGGENLTLLAEAPEE</sequence>
<name>A0A391NI07_9EUKA</name>
<organism evidence="2 3">
    <name type="scientific">Kipferlia bialata</name>
    <dbReference type="NCBI Taxonomy" id="797122"/>
    <lineage>
        <taxon>Eukaryota</taxon>
        <taxon>Metamonada</taxon>
        <taxon>Carpediemonas-like organisms</taxon>
        <taxon>Kipferlia</taxon>
    </lineage>
</organism>
<accession>A0A391NI07</accession>
<evidence type="ECO:0000256" key="1">
    <source>
        <dbReference type="SAM" id="MobiDB-lite"/>
    </source>
</evidence>
<dbReference type="PANTHER" id="PTHR14136:SF17">
    <property type="entry name" value="BTB_POZ DOMAIN-CONTAINING PROTEIN KCTD9"/>
    <property type="match status" value="1"/>
</dbReference>
<keyword evidence="3" id="KW-1185">Reference proteome</keyword>